<name>A0A330GNK9_9HYPH</name>
<accession>A0A330GNK9</accession>
<dbReference type="RefSeq" id="WP_112130215.1">
    <property type="nucleotide sequence ID" value="NZ_QMBQ01000009.1"/>
</dbReference>
<dbReference type="CDD" id="cd13638">
    <property type="entry name" value="PBP2_EcProx_like"/>
    <property type="match status" value="1"/>
</dbReference>
<evidence type="ECO:0000256" key="1">
    <source>
        <dbReference type="SAM" id="SignalP"/>
    </source>
</evidence>
<dbReference type="Gene3D" id="3.40.190.10">
    <property type="entry name" value="Periplasmic binding protein-like II"/>
    <property type="match status" value="1"/>
</dbReference>
<dbReference type="Proteomes" id="UP000251956">
    <property type="component" value="Unassembled WGS sequence"/>
</dbReference>
<dbReference type="GO" id="GO:0022857">
    <property type="term" value="F:transmembrane transporter activity"/>
    <property type="evidence" value="ECO:0007669"/>
    <property type="project" value="InterPro"/>
</dbReference>
<dbReference type="EMBL" id="QMBQ01000009">
    <property type="protein sequence ID" value="RAZ73011.1"/>
    <property type="molecule type" value="Genomic_DNA"/>
</dbReference>
<dbReference type="NCBIfam" id="NF008334">
    <property type="entry name" value="PRK11119.1"/>
    <property type="match status" value="1"/>
</dbReference>
<keyword evidence="1" id="KW-0732">Signal</keyword>
<comment type="caution">
    <text evidence="3">The sequence shown here is derived from an EMBL/GenBank/DDBJ whole genome shotgun (WGS) entry which is preliminary data.</text>
</comment>
<reference evidence="3 4" key="1">
    <citation type="submission" date="2018-07" db="EMBL/GenBank/DDBJ databases">
        <title>Diversity of Mesorhizobium strains in Brazil.</title>
        <authorList>
            <person name="Helene L.C.F."/>
            <person name="Dall'Agnol R."/>
            <person name="Delamuta J.R.M."/>
            <person name="Hungria M."/>
        </authorList>
    </citation>
    <scope>NUCLEOTIDE SEQUENCE [LARGE SCALE GENOMIC DNA]</scope>
    <source>
        <strain evidence="3 4">CNPSo 3140</strain>
    </source>
</reference>
<keyword evidence="4" id="KW-1185">Reference proteome</keyword>
<dbReference type="Gene3D" id="3.40.190.100">
    <property type="entry name" value="Glycine betaine-binding periplasmic protein, domain 2"/>
    <property type="match status" value="1"/>
</dbReference>
<feature type="signal peptide" evidence="1">
    <location>
        <begin position="1"/>
        <end position="22"/>
    </location>
</feature>
<dbReference type="OrthoDB" id="9786266at2"/>
<dbReference type="GO" id="GO:0043190">
    <property type="term" value="C:ATP-binding cassette (ABC) transporter complex"/>
    <property type="evidence" value="ECO:0007669"/>
    <property type="project" value="InterPro"/>
</dbReference>
<gene>
    <name evidence="3" type="ORF">DPM35_26910</name>
</gene>
<organism evidence="3 4">
    <name type="scientific">Mesorhizobium atlanticum</name>
    <dbReference type="NCBI Taxonomy" id="2233532"/>
    <lineage>
        <taxon>Bacteria</taxon>
        <taxon>Pseudomonadati</taxon>
        <taxon>Pseudomonadota</taxon>
        <taxon>Alphaproteobacteria</taxon>
        <taxon>Hyphomicrobiales</taxon>
        <taxon>Phyllobacteriaceae</taxon>
        <taxon>Mesorhizobium</taxon>
    </lineage>
</organism>
<proteinExistence type="predicted"/>
<sequence>MKFKIAVAALALVASSSLSAGAAQVKYGWIGGVNEELFQGYVVRDGLRELGYDVEEQPEQVQVTLAYTAVASGDLQFYPAFWTPLHDAFWKGAGGADKLMPVGTLVHGDIQGYLIDKKTADATGIKYLEDLKDPEKAKLFDIDGNGKADLFGCDPGWGCERMIEHHLDAYGLRDTVEHKQGGYFAIMADAIERIKEGKPTLYYTWIPGWISGVLIPGKDVTWLNVKSTSLPDGQTGSTEIKGLGNLGFPVNDTKVMANAEWLKANPSAKKFLEELSIPVEDVTAENKQIYEGEKNPDQIAKHATDWIAAHKAQWDKWIADAKAAK</sequence>
<feature type="chain" id="PRO_5016409836" evidence="1">
    <location>
        <begin position="23"/>
        <end position="325"/>
    </location>
</feature>
<evidence type="ECO:0000259" key="2">
    <source>
        <dbReference type="Pfam" id="PF04069"/>
    </source>
</evidence>
<protein>
    <submittedName>
        <fullName evidence="3">Proline/glycine betaine ABC transporter substrate-binding protein ProX</fullName>
    </submittedName>
</protein>
<dbReference type="AlphaFoldDB" id="A0A330GNK9"/>
<evidence type="ECO:0000313" key="3">
    <source>
        <dbReference type="EMBL" id="RAZ73011.1"/>
    </source>
</evidence>
<evidence type="ECO:0000313" key="4">
    <source>
        <dbReference type="Proteomes" id="UP000251956"/>
    </source>
</evidence>
<dbReference type="InterPro" id="IPR007210">
    <property type="entry name" value="ABC_Gly_betaine_transp_sub-bd"/>
</dbReference>
<dbReference type="SUPFAM" id="SSF53850">
    <property type="entry name" value="Periplasmic binding protein-like II"/>
    <property type="match status" value="1"/>
</dbReference>
<dbReference type="Pfam" id="PF04069">
    <property type="entry name" value="OpuAC"/>
    <property type="match status" value="1"/>
</dbReference>
<feature type="domain" description="ABC-type glycine betaine transport system substrate-binding" evidence="2">
    <location>
        <begin position="33"/>
        <end position="307"/>
    </location>
</feature>